<sequence length="97" mass="11598">MDDILIITEILKYFDFEELCLAERINPNFKNCVESELRRLRYFDFGRIFTGSLAKLIEKIQRYCSGLHELKNLNYVICLLSFVQWEGSRLFSFDPFT</sequence>
<keyword evidence="1" id="KW-1185">Reference proteome</keyword>
<evidence type="ECO:0000313" key="2">
    <source>
        <dbReference type="WBParaSite" id="nRc.2.0.1.t44558-RA"/>
    </source>
</evidence>
<name>A0A915L046_ROMCU</name>
<proteinExistence type="predicted"/>
<evidence type="ECO:0000313" key="1">
    <source>
        <dbReference type="Proteomes" id="UP000887565"/>
    </source>
</evidence>
<dbReference type="AlphaFoldDB" id="A0A915L046"/>
<organism evidence="1 2">
    <name type="scientific">Romanomermis culicivorax</name>
    <name type="common">Nematode worm</name>
    <dbReference type="NCBI Taxonomy" id="13658"/>
    <lineage>
        <taxon>Eukaryota</taxon>
        <taxon>Metazoa</taxon>
        <taxon>Ecdysozoa</taxon>
        <taxon>Nematoda</taxon>
        <taxon>Enoplea</taxon>
        <taxon>Dorylaimia</taxon>
        <taxon>Mermithida</taxon>
        <taxon>Mermithoidea</taxon>
        <taxon>Mermithidae</taxon>
        <taxon>Romanomermis</taxon>
    </lineage>
</organism>
<reference evidence="2" key="1">
    <citation type="submission" date="2022-11" db="UniProtKB">
        <authorList>
            <consortium name="WormBaseParasite"/>
        </authorList>
    </citation>
    <scope>IDENTIFICATION</scope>
</reference>
<protein>
    <submittedName>
        <fullName evidence="2">F-box domain-containing protein</fullName>
    </submittedName>
</protein>
<dbReference type="Proteomes" id="UP000887565">
    <property type="component" value="Unplaced"/>
</dbReference>
<dbReference type="WBParaSite" id="nRc.2.0.1.t44558-RA">
    <property type="protein sequence ID" value="nRc.2.0.1.t44558-RA"/>
    <property type="gene ID" value="nRc.2.0.1.g44558"/>
</dbReference>
<accession>A0A915L046</accession>